<evidence type="ECO:0000313" key="2">
    <source>
        <dbReference type="Proteomes" id="UP000054736"/>
    </source>
</evidence>
<evidence type="ECO:0000313" key="1">
    <source>
        <dbReference type="EMBL" id="KTC84256.1"/>
    </source>
</evidence>
<sequence>MEIKGRLPGIHINEAEWTTQEKEAQFEDWLASRSKLRKAELAIFDAIMIIENKISALGKDRINGKAFNFFTGQDKEKKAIDAKIHCLKDLKDELFNHYVQISARHSNHFYTLGSPSSPFEAEEFLAEQVNEISALFTSHDCVLGIDEETGEKILDIQFGINALINQAMDYFGTEYFGRLKSGSRNALEAAQNKITQSF</sequence>
<dbReference type="PATRIC" id="fig|1212489.4.peg.3242"/>
<dbReference type="AlphaFoldDB" id="A0A0W0SLJ5"/>
<gene>
    <name evidence="1" type="ORF">Ldro_3062</name>
</gene>
<name>A0A0W0SLJ5_9GAMM</name>
<dbReference type="RefSeq" id="WP_058497327.1">
    <property type="nucleotide sequence ID" value="NZ_CAAAIU010000009.1"/>
</dbReference>
<dbReference type="Proteomes" id="UP000054736">
    <property type="component" value="Unassembled WGS sequence"/>
</dbReference>
<comment type="caution">
    <text evidence="1">The sequence shown here is derived from an EMBL/GenBank/DDBJ whole genome shotgun (WGS) entry which is preliminary data.</text>
</comment>
<dbReference type="EMBL" id="LNXY01000033">
    <property type="protein sequence ID" value="KTC84256.1"/>
    <property type="molecule type" value="Genomic_DNA"/>
</dbReference>
<keyword evidence="2" id="KW-1185">Reference proteome</keyword>
<organism evidence="1 2">
    <name type="scientific">Legionella drozanskii LLAP-1</name>
    <dbReference type="NCBI Taxonomy" id="1212489"/>
    <lineage>
        <taxon>Bacteria</taxon>
        <taxon>Pseudomonadati</taxon>
        <taxon>Pseudomonadota</taxon>
        <taxon>Gammaproteobacteria</taxon>
        <taxon>Legionellales</taxon>
        <taxon>Legionellaceae</taxon>
        <taxon>Legionella</taxon>
    </lineage>
</organism>
<accession>A0A0W0SLJ5</accession>
<protein>
    <submittedName>
        <fullName evidence="1">Uncharacterized protein</fullName>
    </submittedName>
</protein>
<reference evidence="1 2" key="1">
    <citation type="submission" date="2015-11" db="EMBL/GenBank/DDBJ databases">
        <title>Genomic analysis of 38 Legionella species identifies large and diverse effector repertoires.</title>
        <authorList>
            <person name="Burstein D."/>
            <person name="Amaro F."/>
            <person name="Zusman T."/>
            <person name="Lifshitz Z."/>
            <person name="Cohen O."/>
            <person name="Gilbert J.A."/>
            <person name="Pupko T."/>
            <person name="Shuman H.A."/>
            <person name="Segal G."/>
        </authorList>
    </citation>
    <scope>NUCLEOTIDE SEQUENCE [LARGE SCALE GENOMIC DNA]</scope>
    <source>
        <strain evidence="1 2">ATCC 700990</strain>
    </source>
</reference>
<proteinExistence type="predicted"/>